<feature type="compositionally biased region" description="Polar residues" evidence="1">
    <location>
        <begin position="496"/>
        <end position="518"/>
    </location>
</feature>
<evidence type="ECO:0000256" key="1">
    <source>
        <dbReference type="SAM" id="MobiDB-lite"/>
    </source>
</evidence>
<evidence type="ECO:0000313" key="2">
    <source>
        <dbReference type="EMBL" id="KAI1870243.1"/>
    </source>
</evidence>
<protein>
    <submittedName>
        <fullName evidence="2">Uncharacterized protein</fullName>
    </submittedName>
</protein>
<proteinExistence type="predicted"/>
<organism evidence="2 3">
    <name type="scientific">Neoarthrinium moseri</name>
    <dbReference type="NCBI Taxonomy" id="1658444"/>
    <lineage>
        <taxon>Eukaryota</taxon>
        <taxon>Fungi</taxon>
        <taxon>Dikarya</taxon>
        <taxon>Ascomycota</taxon>
        <taxon>Pezizomycotina</taxon>
        <taxon>Sordariomycetes</taxon>
        <taxon>Xylariomycetidae</taxon>
        <taxon>Amphisphaeriales</taxon>
        <taxon>Apiosporaceae</taxon>
        <taxon>Neoarthrinium</taxon>
    </lineage>
</organism>
<name>A0A9Q0AM33_9PEZI</name>
<feature type="compositionally biased region" description="Polar residues" evidence="1">
    <location>
        <begin position="467"/>
        <end position="489"/>
    </location>
</feature>
<keyword evidence="3" id="KW-1185">Reference proteome</keyword>
<evidence type="ECO:0000313" key="3">
    <source>
        <dbReference type="Proteomes" id="UP000829685"/>
    </source>
</evidence>
<feature type="region of interest" description="Disordered" evidence="1">
    <location>
        <begin position="467"/>
        <end position="545"/>
    </location>
</feature>
<sequence length="984" mass="111324">MRTYFPAWTRQQLAGAQKSPPKVAQEFGNNAYSSFSLSSNWILRPEGLEEFYAELRKDIVNPEVTYNINRGCFEIRCLRGNEEQIVTSAFRILNQMVSSELGNLPHDEVPPTLNVSVSLNSRAQAKYEQKTNSNRIMSLSEWRLQSLSHSEVAAYEWFSYPSEIKALGHRATWRIPENKAKEGMTIKKLFLDCDPVELISSSTGCVVMGGTDGLSLHFGSNEISDVSAAYNKLGVALKYYEMEPKLGGTQVNVLYTEQTDGKAITEVELRYLGQTNRKRYLTPVFLDPTKFAVEKDYEKLFEKGSFVRSVKEPKPGHSATSETSPMISRKSSRHEFLAFDKWSFSDKVMNWDVNGVSPPSIPQTLEGANSTCLERVNPQAAPRVLEWATTLPTFPIRSVATSTSVASWGASRHKQPTLDHVGHKPLPIEEDLMTFEETTVATRADGDEQPGIGLTANRFHRTPIYQSRSEMDPSPQTTNASSQVHQRTPVSRDNRTQNIKNQLVTLGKGTNSATSTPNKGKKQLEDPFTNGGNLHIRSDDDLLGNNMVPSSLQATRREEPHDLLSFSPHETVLLARPLSPIRVVSPVEKEPRQYHQTMKQKAASKTQDREMEGGSAPYIDSAAQKKIKGSLYQIFSPLRIYQGSVTLKAELGRLWFTKINYQHMTIPKEPRGPRTLSVREMEDRLEKHTQPRDLYFSDIVSLRGEDMNYLSNLVKSKDTYSDMWQRSKRRAFYEFWCMTTGDYGVKHYFVLEIDAHDFSYKLRKADTKQSNIYVHCTQRDFDLRLVVDALPDIEKNCMSFAKEVVASLEVKPQPDGSPVLGFVNFRGWGVETKSVRIRQVATFQNRENTCQLHITRVQCMKKAIVAKGDDAFQFRAYADVSIPHDGIAPAWFEAHITSIKADHALRANNSLEFLQEAEWTPESLDKSGAFDDLLRTATSVIKHMDGVGASCDNRLDDLRYGYPPFTREDVAMQQRASGPAEYYW</sequence>
<feature type="compositionally biased region" description="Polar residues" evidence="1">
    <location>
        <begin position="594"/>
        <end position="605"/>
    </location>
</feature>
<dbReference type="EMBL" id="JAFIMR010000014">
    <property type="protein sequence ID" value="KAI1870243.1"/>
    <property type="molecule type" value="Genomic_DNA"/>
</dbReference>
<gene>
    <name evidence="2" type="ORF">JX265_006413</name>
</gene>
<dbReference type="AlphaFoldDB" id="A0A9Q0AM33"/>
<dbReference type="Proteomes" id="UP000829685">
    <property type="component" value="Unassembled WGS sequence"/>
</dbReference>
<accession>A0A9Q0AM33</accession>
<reference evidence="2" key="1">
    <citation type="submission" date="2021-03" db="EMBL/GenBank/DDBJ databases">
        <title>Revisited historic fungal species revealed as producer of novel bioactive compounds through whole genome sequencing and comparative genomics.</title>
        <authorList>
            <person name="Vignolle G.A."/>
            <person name="Hochenegger N."/>
            <person name="Mach R.L."/>
            <person name="Mach-Aigner A.R."/>
            <person name="Javad Rahimi M."/>
            <person name="Salim K.A."/>
            <person name="Chan C.M."/>
            <person name="Lim L.B.L."/>
            <person name="Cai F."/>
            <person name="Druzhinina I.S."/>
            <person name="U'Ren J.M."/>
            <person name="Derntl C."/>
        </authorList>
    </citation>
    <scope>NUCLEOTIDE SEQUENCE</scope>
    <source>
        <strain evidence="2">TUCIM 5799</strain>
    </source>
</reference>
<feature type="region of interest" description="Disordered" evidence="1">
    <location>
        <begin position="588"/>
        <end position="615"/>
    </location>
</feature>
<comment type="caution">
    <text evidence="2">The sequence shown here is derived from an EMBL/GenBank/DDBJ whole genome shotgun (WGS) entry which is preliminary data.</text>
</comment>